<gene>
    <name evidence="3" type="ORF">CALVIDRAFT_73211</name>
</gene>
<feature type="region of interest" description="Disordered" evidence="1">
    <location>
        <begin position="56"/>
        <end position="80"/>
    </location>
</feature>
<evidence type="ECO:0000313" key="4">
    <source>
        <dbReference type="Proteomes" id="UP000076738"/>
    </source>
</evidence>
<dbReference type="AlphaFoldDB" id="A0A167NCF2"/>
<dbReference type="InterPro" id="IPR036533">
    <property type="entry name" value="BAG_dom_sf"/>
</dbReference>
<dbReference type="PROSITE" id="PS50096">
    <property type="entry name" value="IQ"/>
    <property type="match status" value="1"/>
</dbReference>
<dbReference type="SUPFAM" id="SSF63491">
    <property type="entry name" value="BAG domain"/>
    <property type="match status" value="1"/>
</dbReference>
<evidence type="ECO:0000313" key="3">
    <source>
        <dbReference type="EMBL" id="KZO97567.1"/>
    </source>
</evidence>
<dbReference type="EMBL" id="KV417279">
    <property type="protein sequence ID" value="KZO97567.1"/>
    <property type="molecule type" value="Genomic_DNA"/>
</dbReference>
<evidence type="ECO:0000259" key="2">
    <source>
        <dbReference type="Pfam" id="PF02179"/>
    </source>
</evidence>
<name>A0A167NCF2_CALVF</name>
<feature type="domain" description="BAG" evidence="2">
    <location>
        <begin position="260"/>
        <end position="299"/>
    </location>
</feature>
<dbReference type="STRING" id="1330018.A0A167NCF2"/>
<sequence>MFAYPYGYSRQPTPLYPTNRRPQPRHSDPEETYLRAVARERAQREAAARAYNPFFGFAPQADEEDEEEEGYYIPRSRQEVYEARRRAEHERQLREREALNAHLAEQRRQQQRTQAQQHHAQRRSTSPTRASPPAQVERTNAKPEPQPSESPATSDPQQASDPTTAPNPQPTAEQQAKAATLIQAAWRAHALRQHAKAELDKIATKLSVLQDAFTLPETLDFDLTSSAAASPAFGDEDDQASAGPKLLYNAHNTPVRAQEHALTLLLQDLDGVESHGDPSIRMRRKALVGRVEQALRELERGVREVWERRYGQPDATSSSQEGENEQQQEGEEDEEPTPRAGDVPLPHAQAQDMDVDTAGTTPTPEVLPQPEPEEEDGWEHLTPAELAEADEREVDAELPTAAPTPAQDAMDTDGDDTEGEETETEWEGFQTAEEPEMDEPEQSESEQVPSKVPVRIPSPPRQGPWRVLIQ</sequence>
<dbReference type="Pfam" id="PF02179">
    <property type="entry name" value="BAG"/>
    <property type="match status" value="1"/>
</dbReference>
<proteinExistence type="predicted"/>
<feature type="region of interest" description="Disordered" evidence="1">
    <location>
        <begin position="1"/>
        <end position="31"/>
    </location>
</feature>
<dbReference type="Gene3D" id="1.20.58.120">
    <property type="entry name" value="BAG domain"/>
    <property type="match status" value="1"/>
</dbReference>
<dbReference type="InterPro" id="IPR003103">
    <property type="entry name" value="BAG_domain"/>
</dbReference>
<keyword evidence="4" id="KW-1185">Reference proteome</keyword>
<feature type="region of interest" description="Disordered" evidence="1">
    <location>
        <begin position="104"/>
        <end position="179"/>
    </location>
</feature>
<accession>A0A167NCF2</accession>
<dbReference type="OrthoDB" id="333905at2759"/>
<feature type="region of interest" description="Disordered" evidence="1">
    <location>
        <begin position="309"/>
        <end position="470"/>
    </location>
</feature>
<protein>
    <recommendedName>
        <fullName evidence="2">BAG domain-containing protein</fullName>
    </recommendedName>
</protein>
<evidence type="ECO:0000256" key="1">
    <source>
        <dbReference type="SAM" id="MobiDB-lite"/>
    </source>
</evidence>
<dbReference type="GO" id="GO:0051087">
    <property type="term" value="F:protein-folding chaperone binding"/>
    <property type="evidence" value="ECO:0007669"/>
    <property type="project" value="InterPro"/>
</dbReference>
<feature type="compositionally biased region" description="Polar residues" evidence="1">
    <location>
        <begin position="147"/>
        <end position="174"/>
    </location>
</feature>
<dbReference type="Proteomes" id="UP000076738">
    <property type="component" value="Unassembled WGS sequence"/>
</dbReference>
<feature type="compositionally biased region" description="Acidic residues" evidence="1">
    <location>
        <begin position="433"/>
        <end position="444"/>
    </location>
</feature>
<reference evidence="3 4" key="1">
    <citation type="journal article" date="2016" name="Mol. Biol. Evol.">
        <title>Comparative Genomics of Early-Diverging Mushroom-Forming Fungi Provides Insights into the Origins of Lignocellulose Decay Capabilities.</title>
        <authorList>
            <person name="Nagy L.G."/>
            <person name="Riley R."/>
            <person name="Tritt A."/>
            <person name="Adam C."/>
            <person name="Daum C."/>
            <person name="Floudas D."/>
            <person name="Sun H."/>
            <person name="Yadav J.S."/>
            <person name="Pangilinan J."/>
            <person name="Larsson K.H."/>
            <person name="Matsuura K."/>
            <person name="Barry K."/>
            <person name="Labutti K."/>
            <person name="Kuo R."/>
            <person name="Ohm R.A."/>
            <person name="Bhattacharya S.S."/>
            <person name="Shirouzu T."/>
            <person name="Yoshinaga Y."/>
            <person name="Martin F.M."/>
            <person name="Grigoriev I.V."/>
            <person name="Hibbett D.S."/>
        </authorList>
    </citation>
    <scope>NUCLEOTIDE SEQUENCE [LARGE SCALE GENOMIC DNA]</scope>
    <source>
        <strain evidence="3 4">TUFC12733</strain>
    </source>
</reference>
<organism evidence="3 4">
    <name type="scientific">Calocera viscosa (strain TUFC12733)</name>
    <dbReference type="NCBI Taxonomy" id="1330018"/>
    <lineage>
        <taxon>Eukaryota</taxon>
        <taxon>Fungi</taxon>
        <taxon>Dikarya</taxon>
        <taxon>Basidiomycota</taxon>
        <taxon>Agaricomycotina</taxon>
        <taxon>Dacrymycetes</taxon>
        <taxon>Dacrymycetales</taxon>
        <taxon>Dacrymycetaceae</taxon>
        <taxon>Calocera</taxon>
    </lineage>
</organism>
<dbReference type="CDD" id="cd23767">
    <property type="entry name" value="IQCD"/>
    <property type="match status" value="1"/>
</dbReference>
<feature type="compositionally biased region" description="Acidic residues" evidence="1">
    <location>
        <begin position="410"/>
        <end position="426"/>
    </location>
</feature>
<feature type="compositionally biased region" description="Acidic residues" evidence="1">
    <location>
        <begin position="61"/>
        <end position="70"/>
    </location>
</feature>
<feature type="compositionally biased region" description="Acidic residues" evidence="1">
    <location>
        <begin position="322"/>
        <end position="335"/>
    </location>
</feature>
<feature type="compositionally biased region" description="Acidic residues" evidence="1">
    <location>
        <begin position="387"/>
        <end position="396"/>
    </location>
</feature>